<keyword evidence="4 5" id="KW-0067">ATP-binding</keyword>
<dbReference type="InterPro" id="IPR027417">
    <property type="entry name" value="P-loop_NTPase"/>
</dbReference>
<organism evidence="8 9">
    <name type="scientific">Cymbomonas tetramitiformis</name>
    <dbReference type="NCBI Taxonomy" id="36881"/>
    <lineage>
        <taxon>Eukaryota</taxon>
        <taxon>Viridiplantae</taxon>
        <taxon>Chlorophyta</taxon>
        <taxon>Pyramimonadophyceae</taxon>
        <taxon>Pyramimonadales</taxon>
        <taxon>Pyramimonadaceae</taxon>
        <taxon>Cymbomonas</taxon>
    </lineage>
</organism>
<dbReference type="CDD" id="cd18808">
    <property type="entry name" value="SF1_C_Upf1"/>
    <property type="match status" value="1"/>
</dbReference>
<feature type="region of interest" description="Disordered" evidence="6">
    <location>
        <begin position="810"/>
        <end position="844"/>
    </location>
</feature>
<dbReference type="Proteomes" id="UP001190700">
    <property type="component" value="Unassembled WGS sequence"/>
</dbReference>
<dbReference type="Gene3D" id="1.10.10.160">
    <property type="match status" value="1"/>
</dbReference>
<dbReference type="GO" id="GO:0005694">
    <property type="term" value="C:chromosome"/>
    <property type="evidence" value="ECO:0007669"/>
    <property type="project" value="UniProtKB-ARBA"/>
</dbReference>
<feature type="region of interest" description="Disordered" evidence="6">
    <location>
        <begin position="2866"/>
        <end position="2916"/>
    </location>
</feature>
<dbReference type="PANTHER" id="PTHR21529:SF4">
    <property type="entry name" value="TPR AND ANKYRIN REPEAT-CONTAINING PROTEIN 1"/>
    <property type="match status" value="1"/>
</dbReference>
<feature type="compositionally biased region" description="Low complexity" evidence="6">
    <location>
        <begin position="1808"/>
        <end position="1823"/>
    </location>
</feature>
<sequence length="2916" mass="315235">MNAQEESHGLLGSGDLVVVADPSRTPVEKELLLQYRAERIGKAAREWTSLMRGLSQLLANPLSVMEQGALSSTQTLDHAQAGSDDGQPERFKRFLLNALKGRMSDLQAYTDAFCSYLPLPLADTIIGDVPTFHSEAKQLHTDIGALAEDCAQQTSADLHTCCLRRTALSFHTNNDAIIASIECLEPAAKIDKLYKCLHASGVELDELLLEKSAIVFSTISVGGSSKVIKAHLACAFDVVLIDEAAQLREAETSIVLAGRPELQRLILVGDDRQLPATILSTAAMRAQYGRSLFARLHATGLKPHLLATQYRMHPEISRWPTEHIYSGALEDGPNVKVYERPWYRMPLFQPMVFLDVQGSYEETDSLGSKFNMAQVDIVLSLLQELHSPAHAFPMQGITIGVIAPYSAQVTLMQRRVASSEFEADIEVKSVDGFQGREKDIIIFSTVRANASHSIGFLKNPNRMNVAITRPRYTLIVVGEASTLSQGAGNELWRSLIKDVEQRGGLIRAQDTVKMRNLITRRSLAARHMQALADPSKDVFRDAPWKVHFSNQFRAEFLALSVDLRKKVMRKILLLADGYREHRHPGSQLAAEKGHADAMEDSRAVAQRGLLNVYSVEQARLVWQVDISAGTQVLKVWGVVHHTKQAELTRRLMQRFQQMNAEYLQDCVRSQQIASGDKKSHARIFPVRVGFPGYARWERCADVAGSSPDLPLEPAAGSVAAGAGSCKMEESALLMKFYGMDSEVARALLTEDCETAASLNLPFVVSDEEEAMIASNESLFILGRSGTGKTTIMIHRLLRLQDQFGCIQRGAAPGDGSTSAPDAAVQAPGEAPGGAEGESAPTEAGAAPPFVFRQIMLSASPKLCRAMRAYVSSLLAGRSTRRRGNGDRSATPTSDPRGGVPAGGDLLLSNDDEDAEEIAWTLLEVPDASFPLFVTYRHFLNMLDGTLDNPFRPSRRPAGSDRDEARRARGYDANDEWGSPDTYPINGSDSDGSDSDDGDPGEGAHRSARNGGGCGGSAAGAGRAHGVASSGGQASSGRGMGCGKRVMLASGGAEVDFQVFESVYWPRFPDELRRAMDASAVWTEIASMIKGSMRAARQKRGRLSLEEYLHAGETRAAAGGGAWDESRRREVYSAALKYERMKLERGEHDMADRVWHVHRELERSGYCGAALHRVYVDEVQDLSEVQLALLRFVCPDPDGFAFAGDTAQTITQGVSFRFQSLRRLFHDEFLRNAGVADGVRPVGPLQAASLRAVTPERAAPSVPPLHELTHNFRTHRGVVALAGSIVATILHFFPSSMDRLRPETSLVYGPRPLLLECAAGGPGVGGAGAGLISQLFEGSLEAEAGSFGSEQVIIVRDAASKREVVQELKQAGSSALVLTILESKGLEFSDVLVYNFFAESPLGTKWRVMYGLMRHQGLACEESAQQFDAARHHQLCAELKLLYVVCTRAKNTLLLYDAHAAHPHPMAAYWVGRGLVEARVLDDSIRRLLKKHSTPEEWRAQGRRLFEEQVYDQACVCFERAGDTVNQILAEKCLELQRADSDIAAAPASKTSGKAWEAWRAQYLAAAEALVGLQRRDAVLRGARAYKAAEAWEQAAEAFRSALAVEDALDCFYRARLFQKGLELLTARVAALRDSGAGDASPPLSTRVEGPAAVAAESADSVRAQETVLQLQALQNGYTERCAKHFHKAGDAERMMDFVRQLPGLEAKLHFLRRRDYLQLTAEILVEERRPREAAELLQTLGREARAGEQYERAGLHIAAAAAYLREARFQCIPVGRAQPATSSIPATNAGASPITKETSLPQQTITRAPGPEAAKGAKHGAASGEEERAQCAVVNMGGGDDGSRGGGIVDGSNTELHDALGRARGALEAAAGGGEDDHRQCAVHLLEERVLSERLVAPGDLSTACRSLLRLWREAAEARQLRLMLMVAAPLFEGLLGAAERAWDLAGLGDLGARDGDKRGLTPAWQLWEYTRLLCATVQVALHALRQADGVRLGPHRRLAEDAQMQELQQLQELFGVRPHPQSFKEQEWRCIVEKGGRGVAQLDWRWRVHPLRGGAGGTPPGQATRQPPDPAPWVPKSETEPIPKLPLRELRLTTFTQHAERALRSLTSTAHGACADLFVRMSAKLAPRSDGKQNPLCAPLHAALPWDAASDAAAPGAARVNAADQVRAHLDLHAMLAGAPGGDLGSLGVDPTLLGVVRRRVLNLALPAAAPVAGVAWAVQLRGHPEVRAALVAQAREGLAGKATTESPGSASTGGGVWDLPVPELERLTAGATLSALRLLDLAGEGGALLPPVTFGQLEKAFKADQPPLRMTLARGFAWRAAAAGDPQPCGQSGLALVEGLSQLEQLEKWDVRPMDVLAVVEHTAVMLSAEATRLAGLCLPAALAWETLGGPHHAALYAPVLRASAGAPDITDRQCWESLENLACFHVMNLIGNAHALKAWFKVTKVSPKLLPAFVSRAISVLVAVAINHPQKRVSTGIQTSLAKIRWDAAYPELPLPLVELLIRTFSGSKQKGRSLRQTAPEFLLGLGSPLLGILPTPQCEEPKWMRQMAGAVERVYVKHMDFTQASGNCEPVIRFRFEPHAGGACVPFSSLSAAVPPAGELASRGVALLQGGSGIALGDVAAAVQAWLAPRGNATRGAVAGEDDMQPATGGEASCGLTTEQGGAAVGEEQCADMDATVDVRVAELESEDRPEKHTERLGGTNVKVPVCALQLPSWLVQALSVWRAKAQASLQRLAKEMSTPLGRLQKEARDTLRPGLYAEQYLEVVCPLIDDVDREVRLISHVISQMHRDKEDEVDVVMDYFEKLRALRDIADVRHSRHTEEDVAYLMKEVAAPLHEGLGLRQQAMELSALVAAHSASHELGAAAPNGAGETSQGQSTSAAHAAGEKKKPLSKGKKPKGTAKGKKQQKGKKKK</sequence>
<feature type="compositionally biased region" description="Basic and acidic residues" evidence="6">
    <location>
        <begin position="957"/>
        <end position="971"/>
    </location>
</feature>
<feature type="region of interest" description="Disordered" evidence="6">
    <location>
        <begin position="945"/>
        <end position="1038"/>
    </location>
</feature>
<evidence type="ECO:0000313" key="8">
    <source>
        <dbReference type="EMBL" id="KAK3255375.1"/>
    </source>
</evidence>
<reference evidence="8 9" key="1">
    <citation type="journal article" date="2015" name="Genome Biol. Evol.">
        <title>Comparative Genomics of a Bacterivorous Green Alga Reveals Evolutionary Causalities and Consequences of Phago-Mixotrophic Mode of Nutrition.</title>
        <authorList>
            <person name="Burns J.A."/>
            <person name="Paasch A."/>
            <person name="Narechania A."/>
            <person name="Kim E."/>
        </authorList>
    </citation>
    <scope>NUCLEOTIDE SEQUENCE [LARGE SCALE GENOMIC DNA]</scope>
    <source>
        <strain evidence="8 9">PLY_AMNH</strain>
    </source>
</reference>
<evidence type="ECO:0000256" key="4">
    <source>
        <dbReference type="ARBA" id="ARBA00022840"/>
    </source>
</evidence>
<dbReference type="GO" id="GO:0016787">
    <property type="term" value="F:hydrolase activity"/>
    <property type="evidence" value="ECO:0007669"/>
    <property type="project" value="UniProtKB-UniRule"/>
</dbReference>
<feature type="compositionally biased region" description="Acidic residues" evidence="6">
    <location>
        <begin position="990"/>
        <end position="999"/>
    </location>
</feature>
<keyword evidence="3 5" id="KW-0347">Helicase</keyword>
<feature type="domain" description="UvrD-like helicase ATP-binding" evidence="7">
    <location>
        <begin position="761"/>
        <end position="1274"/>
    </location>
</feature>
<evidence type="ECO:0000256" key="1">
    <source>
        <dbReference type="ARBA" id="ARBA00022741"/>
    </source>
</evidence>
<evidence type="ECO:0000256" key="2">
    <source>
        <dbReference type="ARBA" id="ARBA00022801"/>
    </source>
</evidence>
<dbReference type="SUPFAM" id="SSF52540">
    <property type="entry name" value="P-loop containing nucleoside triphosphate hydrolases"/>
    <property type="match status" value="2"/>
</dbReference>
<feature type="compositionally biased region" description="Polar residues" evidence="6">
    <location>
        <begin position="2873"/>
        <end position="2883"/>
    </location>
</feature>
<keyword evidence="1 5" id="KW-0547">Nucleotide-binding</keyword>
<dbReference type="InterPro" id="IPR041677">
    <property type="entry name" value="DNA2/NAM7_AAA_11"/>
</dbReference>
<feature type="region of interest" description="Disordered" evidence="6">
    <location>
        <begin position="878"/>
        <end position="908"/>
    </location>
</feature>
<accession>A0AAE0F990</accession>
<dbReference type="PANTHER" id="PTHR21529">
    <property type="entry name" value="MAMMARY TURMOR VIRUS RECEPTOR HOMOLOG 1, 2 MTVR1, 2"/>
    <property type="match status" value="1"/>
</dbReference>
<dbReference type="GO" id="GO:0004386">
    <property type="term" value="F:helicase activity"/>
    <property type="evidence" value="ECO:0007669"/>
    <property type="project" value="UniProtKB-UniRule"/>
</dbReference>
<dbReference type="InterPro" id="IPR047187">
    <property type="entry name" value="SF1_C_Upf1"/>
</dbReference>
<comment type="caution">
    <text evidence="8">The sequence shown here is derived from an EMBL/GenBank/DDBJ whole genome shotgun (WGS) entry which is preliminary data.</text>
</comment>
<dbReference type="Pfam" id="PF13087">
    <property type="entry name" value="AAA_12"/>
    <property type="match status" value="1"/>
</dbReference>
<evidence type="ECO:0000259" key="7">
    <source>
        <dbReference type="PROSITE" id="PS51198"/>
    </source>
</evidence>
<dbReference type="FunFam" id="3.40.50.300:FF:000326">
    <property type="entry name" value="P-loop containing nucleoside triphosphate hydrolase"/>
    <property type="match status" value="1"/>
</dbReference>
<evidence type="ECO:0000256" key="3">
    <source>
        <dbReference type="ARBA" id="ARBA00022806"/>
    </source>
</evidence>
<dbReference type="InterPro" id="IPR041679">
    <property type="entry name" value="DNA2/NAM7-like_C"/>
</dbReference>
<dbReference type="EMBL" id="LGRX02022681">
    <property type="protein sequence ID" value="KAK3255375.1"/>
    <property type="molecule type" value="Genomic_DNA"/>
</dbReference>
<feature type="compositionally biased region" description="Basic residues" evidence="6">
    <location>
        <begin position="2893"/>
        <end position="2916"/>
    </location>
</feature>
<feature type="binding site" evidence="5">
    <location>
        <begin position="782"/>
        <end position="789"/>
    </location>
    <ligand>
        <name>ATP</name>
        <dbReference type="ChEBI" id="CHEBI:30616"/>
    </ligand>
</feature>
<feature type="compositionally biased region" description="Low complexity" evidence="6">
    <location>
        <begin position="1019"/>
        <end position="1036"/>
    </location>
</feature>
<protein>
    <recommendedName>
        <fullName evidence="7">UvrD-like helicase ATP-binding domain-containing protein</fullName>
    </recommendedName>
</protein>
<feature type="compositionally biased region" description="Gly residues" evidence="6">
    <location>
        <begin position="1009"/>
        <end position="1018"/>
    </location>
</feature>
<dbReference type="PROSITE" id="PS51198">
    <property type="entry name" value="UVRD_HELICASE_ATP_BIND"/>
    <property type="match status" value="1"/>
</dbReference>
<evidence type="ECO:0000256" key="6">
    <source>
        <dbReference type="SAM" id="MobiDB-lite"/>
    </source>
</evidence>
<dbReference type="Pfam" id="PF13086">
    <property type="entry name" value="AAA_11"/>
    <property type="match status" value="1"/>
</dbReference>
<keyword evidence="9" id="KW-1185">Reference proteome</keyword>
<dbReference type="GO" id="GO:0005524">
    <property type="term" value="F:ATP binding"/>
    <property type="evidence" value="ECO:0007669"/>
    <property type="project" value="UniProtKB-UniRule"/>
</dbReference>
<gene>
    <name evidence="8" type="ORF">CYMTET_35438</name>
</gene>
<proteinExistence type="predicted"/>
<dbReference type="InterPro" id="IPR013986">
    <property type="entry name" value="DExx_box_DNA_helicase_dom_sf"/>
</dbReference>
<keyword evidence="2 5" id="KW-0378">Hydrolase</keyword>
<name>A0AAE0F990_9CHLO</name>
<dbReference type="InterPro" id="IPR014016">
    <property type="entry name" value="UvrD-like_ATP-bd"/>
</dbReference>
<dbReference type="InterPro" id="IPR039904">
    <property type="entry name" value="TRANK1"/>
</dbReference>
<feature type="region of interest" description="Disordered" evidence="6">
    <location>
        <begin position="2051"/>
        <end position="2081"/>
    </location>
</feature>
<feature type="region of interest" description="Disordered" evidence="6">
    <location>
        <begin position="1806"/>
        <end position="1825"/>
    </location>
</feature>
<dbReference type="Gene3D" id="3.40.50.300">
    <property type="entry name" value="P-loop containing nucleotide triphosphate hydrolases"/>
    <property type="match status" value="4"/>
</dbReference>
<feature type="region of interest" description="Disordered" evidence="6">
    <location>
        <begin position="1779"/>
        <end position="1800"/>
    </location>
</feature>
<evidence type="ECO:0000256" key="5">
    <source>
        <dbReference type="PROSITE-ProRule" id="PRU00560"/>
    </source>
</evidence>
<dbReference type="Pfam" id="PF00580">
    <property type="entry name" value="UvrD-helicase"/>
    <property type="match status" value="1"/>
</dbReference>
<evidence type="ECO:0000313" key="9">
    <source>
        <dbReference type="Proteomes" id="UP001190700"/>
    </source>
</evidence>